<dbReference type="AlphaFoldDB" id="A0A1F6CWY4"/>
<reference evidence="1 2" key="1">
    <citation type="journal article" date="2016" name="Nat. Commun.">
        <title>Thousands of microbial genomes shed light on interconnected biogeochemical processes in an aquifer system.</title>
        <authorList>
            <person name="Anantharaman K."/>
            <person name="Brown C.T."/>
            <person name="Hug L.A."/>
            <person name="Sharon I."/>
            <person name="Castelle C.J."/>
            <person name="Probst A.J."/>
            <person name="Thomas B.C."/>
            <person name="Singh A."/>
            <person name="Wilkins M.J."/>
            <person name="Karaoz U."/>
            <person name="Brodie E.L."/>
            <person name="Williams K.H."/>
            <person name="Hubbard S.S."/>
            <person name="Banfield J.F."/>
        </authorList>
    </citation>
    <scope>NUCLEOTIDE SEQUENCE [LARGE SCALE GENOMIC DNA]</scope>
</reference>
<evidence type="ECO:0000313" key="1">
    <source>
        <dbReference type="EMBL" id="OGG53678.1"/>
    </source>
</evidence>
<evidence type="ECO:0000313" key="2">
    <source>
        <dbReference type="Proteomes" id="UP000176863"/>
    </source>
</evidence>
<proteinExistence type="predicted"/>
<organism evidence="1 2">
    <name type="scientific">Candidatus Kaiserbacteria bacterium RIFCSPHIGHO2_01_FULL_53_29</name>
    <dbReference type="NCBI Taxonomy" id="1798480"/>
    <lineage>
        <taxon>Bacteria</taxon>
        <taxon>Candidatus Kaiseribacteriota</taxon>
    </lineage>
</organism>
<dbReference type="EMBL" id="MFKT01000009">
    <property type="protein sequence ID" value="OGG53678.1"/>
    <property type="molecule type" value="Genomic_DNA"/>
</dbReference>
<comment type="caution">
    <text evidence="1">The sequence shown here is derived from an EMBL/GenBank/DDBJ whole genome shotgun (WGS) entry which is preliminary data.</text>
</comment>
<protein>
    <recommendedName>
        <fullName evidence="3">DUF4367 domain-containing protein</fullName>
    </recommendedName>
</protein>
<evidence type="ECO:0008006" key="3">
    <source>
        <dbReference type="Google" id="ProtNLM"/>
    </source>
</evidence>
<gene>
    <name evidence="1" type="ORF">A2851_02220</name>
</gene>
<sequence>MGKNTMRLTALASLGVVVLTVGGFFYVRALGENGTVAQNASSTPGTELAVSTIQTRDTPAGQKEYANTANGFSLFYPTELAIREYSEAAAGHTISFESENGSKAFQIYIAPYTDSQITLARIKADTRNTASGDPQEIVLQNGTHALIFWSYGGPLGTMRELWFMHGGNLYEVTTYQELDTWLADIMRSWTFL</sequence>
<dbReference type="STRING" id="1798480.A2851_02220"/>
<accession>A0A1F6CWY4</accession>
<dbReference type="Proteomes" id="UP000176863">
    <property type="component" value="Unassembled WGS sequence"/>
</dbReference>
<name>A0A1F6CWY4_9BACT</name>